<evidence type="ECO:0000313" key="1">
    <source>
        <dbReference type="EMBL" id="KAI4330654.1"/>
    </source>
</evidence>
<reference evidence="2" key="1">
    <citation type="journal article" date="2023" name="Front. Plant Sci.">
        <title>Chromosomal-level genome assembly of Melastoma candidum provides insights into trichome evolution.</title>
        <authorList>
            <person name="Zhong Y."/>
            <person name="Wu W."/>
            <person name="Sun C."/>
            <person name="Zou P."/>
            <person name="Liu Y."/>
            <person name="Dai S."/>
            <person name="Zhou R."/>
        </authorList>
    </citation>
    <scope>NUCLEOTIDE SEQUENCE [LARGE SCALE GENOMIC DNA]</scope>
</reference>
<accession>A0ACB9N4P1</accession>
<organism evidence="1 2">
    <name type="scientific">Melastoma candidum</name>
    <dbReference type="NCBI Taxonomy" id="119954"/>
    <lineage>
        <taxon>Eukaryota</taxon>
        <taxon>Viridiplantae</taxon>
        <taxon>Streptophyta</taxon>
        <taxon>Embryophyta</taxon>
        <taxon>Tracheophyta</taxon>
        <taxon>Spermatophyta</taxon>
        <taxon>Magnoliopsida</taxon>
        <taxon>eudicotyledons</taxon>
        <taxon>Gunneridae</taxon>
        <taxon>Pentapetalae</taxon>
        <taxon>rosids</taxon>
        <taxon>malvids</taxon>
        <taxon>Myrtales</taxon>
        <taxon>Melastomataceae</taxon>
        <taxon>Melastomatoideae</taxon>
        <taxon>Melastomateae</taxon>
        <taxon>Melastoma</taxon>
    </lineage>
</organism>
<name>A0ACB9N4P1_9MYRT</name>
<comment type="caution">
    <text evidence="1">The sequence shown here is derived from an EMBL/GenBank/DDBJ whole genome shotgun (WGS) entry which is preliminary data.</text>
</comment>
<gene>
    <name evidence="1" type="ORF">MLD38_028922</name>
</gene>
<protein>
    <submittedName>
        <fullName evidence="1">Uncharacterized protein</fullName>
    </submittedName>
</protein>
<dbReference type="Proteomes" id="UP001057402">
    <property type="component" value="Chromosome 8"/>
</dbReference>
<keyword evidence="2" id="KW-1185">Reference proteome</keyword>
<evidence type="ECO:0000313" key="2">
    <source>
        <dbReference type="Proteomes" id="UP001057402"/>
    </source>
</evidence>
<proteinExistence type="predicted"/>
<dbReference type="EMBL" id="CM042887">
    <property type="protein sequence ID" value="KAI4330654.1"/>
    <property type="molecule type" value="Genomic_DNA"/>
</dbReference>
<sequence length="119" mass="13072">MCDIEGNRFTAAVIIGHDDSIWAQWSAFPQFKPSEISAIMMDFEEPGSLAPTGLLVAGTKYMVIQGEAGAVIRGKVFCSSSSYLTTNMMIFGIYKEPLMPGQCHMVVERLMDCLIEQGL</sequence>